<accession>A0A314ZM92</accession>
<dbReference type="Gene3D" id="1.10.520.10">
    <property type="match status" value="1"/>
</dbReference>
<dbReference type="PANTHER" id="PTHR31517">
    <property type="match status" value="1"/>
</dbReference>
<evidence type="ECO:0000256" key="8">
    <source>
        <dbReference type="ARBA" id="ARBA00023002"/>
    </source>
</evidence>
<dbReference type="InterPro" id="IPR010255">
    <property type="entry name" value="Haem_peroxidase_sf"/>
</dbReference>
<protein>
    <recommendedName>
        <fullName evidence="4">peroxidase</fullName>
        <ecNumber evidence="4">1.11.1.7</ecNumber>
    </recommendedName>
</protein>
<dbReference type="OrthoDB" id="2113341at2759"/>
<evidence type="ECO:0000256" key="5">
    <source>
        <dbReference type="ARBA" id="ARBA00022559"/>
    </source>
</evidence>
<dbReference type="GO" id="GO:0046872">
    <property type="term" value="F:metal ion binding"/>
    <property type="evidence" value="ECO:0007669"/>
    <property type="project" value="UniProtKB-KW"/>
</dbReference>
<evidence type="ECO:0000256" key="6">
    <source>
        <dbReference type="ARBA" id="ARBA00022617"/>
    </source>
</evidence>
<comment type="caution">
    <text evidence="11">The sequence shown here is derived from an EMBL/GenBank/DDBJ whole genome shotgun (WGS) entry which is preliminary data.</text>
</comment>
<dbReference type="SUPFAM" id="SSF48113">
    <property type="entry name" value="Heme-dependent peroxidases"/>
    <property type="match status" value="1"/>
</dbReference>
<dbReference type="GO" id="GO:0140825">
    <property type="term" value="F:lactoperoxidase activity"/>
    <property type="evidence" value="ECO:0007669"/>
    <property type="project" value="UniProtKB-EC"/>
</dbReference>
<gene>
    <name evidence="11" type="ORF">Pyn_20976</name>
</gene>
<keyword evidence="6" id="KW-0349">Heme</keyword>
<evidence type="ECO:0000256" key="9">
    <source>
        <dbReference type="ARBA" id="ARBA00023004"/>
    </source>
</evidence>
<evidence type="ECO:0000313" key="12">
    <source>
        <dbReference type="Proteomes" id="UP000250321"/>
    </source>
</evidence>
<keyword evidence="9" id="KW-0408">Iron</keyword>
<dbReference type="STRING" id="2094558.A0A314ZM92"/>
<dbReference type="Gene3D" id="1.10.420.10">
    <property type="entry name" value="Peroxidase, domain 2"/>
    <property type="match status" value="1"/>
</dbReference>
<keyword evidence="5" id="KW-0575">Peroxidase</keyword>
<evidence type="ECO:0000313" key="11">
    <source>
        <dbReference type="EMBL" id="PQQ21065.1"/>
    </source>
</evidence>
<keyword evidence="7" id="KW-0479">Metal-binding</keyword>
<keyword evidence="8" id="KW-0560">Oxidoreductase</keyword>
<evidence type="ECO:0000256" key="4">
    <source>
        <dbReference type="ARBA" id="ARBA00012313"/>
    </source>
</evidence>
<organism evidence="11 12">
    <name type="scientific">Prunus yedoensis var. nudiflora</name>
    <dbReference type="NCBI Taxonomy" id="2094558"/>
    <lineage>
        <taxon>Eukaryota</taxon>
        <taxon>Viridiplantae</taxon>
        <taxon>Streptophyta</taxon>
        <taxon>Embryophyta</taxon>
        <taxon>Tracheophyta</taxon>
        <taxon>Spermatophyta</taxon>
        <taxon>Magnoliopsida</taxon>
        <taxon>eudicotyledons</taxon>
        <taxon>Gunneridae</taxon>
        <taxon>Pentapetalae</taxon>
        <taxon>rosids</taxon>
        <taxon>fabids</taxon>
        <taxon>Rosales</taxon>
        <taxon>Rosaceae</taxon>
        <taxon>Amygdaloideae</taxon>
        <taxon>Amygdaleae</taxon>
        <taxon>Prunus</taxon>
    </lineage>
</organism>
<dbReference type="GO" id="GO:0006979">
    <property type="term" value="P:response to oxidative stress"/>
    <property type="evidence" value="ECO:0007669"/>
    <property type="project" value="InterPro"/>
</dbReference>
<dbReference type="AlphaFoldDB" id="A0A314ZM92"/>
<comment type="catalytic activity">
    <reaction evidence="1">
        <text>2 a phenolic donor + H2O2 = 2 a phenolic radical donor + 2 H2O</text>
        <dbReference type="Rhea" id="RHEA:56136"/>
        <dbReference type="ChEBI" id="CHEBI:15377"/>
        <dbReference type="ChEBI" id="CHEBI:16240"/>
        <dbReference type="ChEBI" id="CHEBI:139520"/>
        <dbReference type="ChEBI" id="CHEBI:139521"/>
        <dbReference type="EC" id="1.11.1.7"/>
    </reaction>
</comment>
<evidence type="ECO:0000256" key="7">
    <source>
        <dbReference type="ARBA" id="ARBA00022723"/>
    </source>
</evidence>
<dbReference type="PANTHER" id="PTHR31517:SF80">
    <property type="entry name" value="PEROXIDASE"/>
    <property type="match status" value="1"/>
</dbReference>
<evidence type="ECO:0000256" key="2">
    <source>
        <dbReference type="ARBA" id="ARBA00001913"/>
    </source>
</evidence>
<keyword evidence="12" id="KW-1185">Reference proteome</keyword>
<proteinExistence type="predicted"/>
<evidence type="ECO:0000256" key="1">
    <source>
        <dbReference type="ARBA" id="ARBA00000189"/>
    </source>
</evidence>
<sequence>MVDQELASDPATLPFVQKMASDNDYFNEQFSRAALLLSEYNPLTGDQGEVRKDCRYVNTN</sequence>
<feature type="domain" description="Plant heme peroxidase family profile" evidence="10">
    <location>
        <begin position="1"/>
        <end position="58"/>
    </location>
</feature>
<dbReference type="Proteomes" id="UP000250321">
    <property type="component" value="Unassembled WGS sequence"/>
</dbReference>
<dbReference type="InterPro" id="IPR000823">
    <property type="entry name" value="Peroxidase_pln"/>
</dbReference>
<dbReference type="PROSITE" id="PS50873">
    <property type="entry name" value="PEROXIDASE_4"/>
    <property type="match status" value="1"/>
</dbReference>
<comment type="cofactor">
    <cofactor evidence="3">
        <name>heme b</name>
        <dbReference type="ChEBI" id="CHEBI:60344"/>
    </cofactor>
</comment>
<dbReference type="EMBL" id="PJQY01000020">
    <property type="protein sequence ID" value="PQQ21065.1"/>
    <property type="molecule type" value="Genomic_DNA"/>
</dbReference>
<name>A0A314ZM92_PRUYE</name>
<reference evidence="11 12" key="1">
    <citation type="submission" date="2018-02" db="EMBL/GenBank/DDBJ databases">
        <title>Draft genome of wild Prunus yedoensis var. nudiflora.</title>
        <authorList>
            <person name="Baek S."/>
            <person name="Kim J.-H."/>
            <person name="Choi K."/>
            <person name="Kim G.-B."/>
            <person name="Cho A."/>
            <person name="Jang H."/>
            <person name="Shin C.-H."/>
            <person name="Yu H.-J."/>
            <person name="Mun J.-H."/>
        </authorList>
    </citation>
    <scope>NUCLEOTIDE SEQUENCE [LARGE SCALE GENOMIC DNA]</scope>
    <source>
        <strain evidence="12">cv. Jeju island</strain>
        <tissue evidence="11">Leaf</tissue>
    </source>
</reference>
<evidence type="ECO:0000256" key="3">
    <source>
        <dbReference type="ARBA" id="ARBA00001970"/>
    </source>
</evidence>
<dbReference type="GO" id="GO:0020037">
    <property type="term" value="F:heme binding"/>
    <property type="evidence" value="ECO:0007669"/>
    <property type="project" value="InterPro"/>
</dbReference>
<dbReference type="InterPro" id="IPR002016">
    <property type="entry name" value="Haem_peroxidase"/>
</dbReference>
<evidence type="ECO:0000259" key="10">
    <source>
        <dbReference type="PROSITE" id="PS50873"/>
    </source>
</evidence>
<dbReference type="EC" id="1.11.1.7" evidence="4"/>
<comment type="cofactor">
    <cofactor evidence="2">
        <name>Ca(2+)</name>
        <dbReference type="ChEBI" id="CHEBI:29108"/>
    </cofactor>
</comment>